<sequence length="453" mass="48002">MWYKRQTLVEPAPRVLGVFDQLGLWGNLGVSLLGFTGAAVVLQPGGPGTPQLSLMAALLATVVGTVLGAAAIAASAIPGAQTGAPAMVLLRGLLGARVSYLPTVLNIVQMVGWGTFELVTIATAAATVLPAVPQWIFVVVGGVITTGLSLYPLGAVRVLRRYVTVAVVVALAYLFFQLLAKPLPPLTEGTWSGFSIGVDTTVAVAVSWVPMAADYARHSRSSAAAFTGAFFGYGLTQIACYALGLLALVTVAADGDQIFAAFIAVPLGGLAFAVLAIREMDQSFANVYSATVSTQNVRPRWDRRYIAVTVGVLITVLALGVNIYGYASFLSLIGSVFVPLFAVLTIDYYCFSGRRGWDLTSDSASRWVMLAPWALGFVTYQLIYPGQVDWWARAWGELAEAIGFVAQPWMSASIFSFVVAAALTLVVGGVSRWTGRRSPARQADRDECDVTPM</sequence>
<organism evidence="7 8">
    <name type="scientific">Mycolicibacterium hodleri</name>
    <dbReference type="NCBI Taxonomy" id="49897"/>
    <lineage>
        <taxon>Bacteria</taxon>
        <taxon>Bacillati</taxon>
        <taxon>Actinomycetota</taxon>
        <taxon>Actinomycetes</taxon>
        <taxon>Mycobacteriales</taxon>
        <taxon>Mycobacteriaceae</taxon>
        <taxon>Mycolicibacterium</taxon>
    </lineage>
</organism>
<feature type="transmembrane region" description="Helical" evidence="6">
    <location>
        <begin position="54"/>
        <end position="77"/>
    </location>
</feature>
<protein>
    <submittedName>
        <fullName evidence="7">Allantoin permease</fullName>
    </submittedName>
</protein>
<dbReference type="PANTHER" id="PTHR30569:SF0">
    <property type="entry name" value="CYTOSINE PERMEASE"/>
    <property type="match status" value="1"/>
</dbReference>
<evidence type="ECO:0000256" key="4">
    <source>
        <dbReference type="ARBA" id="ARBA00022989"/>
    </source>
</evidence>
<gene>
    <name evidence="7" type="ORF">D8S82_25750</name>
</gene>
<dbReference type="InterPro" id="IPR030191">
    <property type="entry name" value="CodB"/>
</dbReference>
<accession>A0A544VUR8</accession>
<feature type="transmembrane region" description="Helical" evidence="6">
    <location>
        <begin position="162"/>
        <end position="179"/>
    </location>
</feature>
<evidence type="ECO:0000313" key="8">
    <source>
        <dbReference type="Proteomes" id="UP000315759"/>
    </source>
</evidence>
<evidence type="ECO:0000256" key="5">
    <source>
        <dbReference type="ARBA" id="ARBA00023136"/>
    </source>
</evidence>
<feature type="transmembrane region" description="Helical" evidence="6">
    <location>
        <begin position="22"/>
        <end position="42"/>
    </location>
</feature>
<evidence type="ECO:0000256" key="6">
    <source>
        <dbReference type="SAM" id="Phobius"/>
    </source>
</evidence>
<keyword evidence="4 6" id="KW-1133">Transmembrane helix</keyword>
<dbReference type="EMBL" id="VIFX01000040">
    <property type="protein sequence ID" value="TQR83735.1"/>
    <property type="molecule type" value="Genomic_DNA"/>
</dbReference>
<dbReference type="AlphaFoldDB" id="A0A544VUR8"/>
<dbReference type="GO" id="GO:0005886">
    <property type="term" value="C:plasma membrane"/>
    <property type="evidence" value="ECO:0007669"/>
    <property type="project" value="TreeGrafter"/>
</dbReference>
<evidence type="ECO:0000256" key="2">
    <source>
        <dbReference type="ARBA" id="ARBA00008974"/>
    </source>
</evidence>
<feature type="transmembrane region" description="Helical" evidence="6">
    <location>
        <begin position="305"/>
        <end position="326"/>
    </location>
</feature>
<evidence type="ECO:0000313" key="7">
    <source>
        <dbReference type="EMBL" id="TQR83735.1"/>
    </source>
</evidence>
<reference evidence="7 8" key="1">
    <citation type="submission" date="2018-10" db="EMBL/GenBank/DDBJ databases">
        <title>Draft genome of Mycobacterium hodleri strain B.</title>
        <authorList>
            <person name="Amande T.J."/>
            <person name="Mcgenity T.J."/>
        </authorList>
    </citation>
    <scope>NUCLEOTIDE SEQUENCE [LARGE SCALE GENOMIC DNA]</scope>
    <source>
        <strain evidence="7 8">B</strain>
    </source>
</reference>
<proteinExistence type="inferred from homology"/>
<comment type="similarity">
    <text evidence="2">Belongs to the purine-cytosine permease (2.A.39) family.</text>
</comment>
<feature type="transmembrane region" description="Helical" evidence="6">
    <location>
        <begin position="332"/>
        <end position="351"/>
    </location>
</feature>
<dbReference type="Pfam" id="PF02133">
    <property type="entry name" value="Transp_cyt_pur"/>
    <property type="match status" value="1"/>
</dbReference>
<feature type="transmembrane region" description="Helical" evidence="6">
    <location>
        <begin position="191"/>
        <end position="211"/>
    </location>
</feature>
<dbReference type="GO" id="GO:0015209">
    <property type="term" value="F:cytosine transmembrane transporter activity"/>
    <property type="evidence" value="ECO:0007669"/>
    <property type="project" value="InterPro"/>
</dbReference>
<keyword evidence="3 6" id="KW-0812">Transmembrane</keyword>
<feature type="transmembrane region" description="Helical" evidence="6">
    <location>
        <begin position="414"/>
        <end position="435"/>
    </location>
</feature>
<evidence type="ECO:0000256" key="1">
    <source>
        <dbReference type="ARBA" id="ARBA00004141"/>
    </source>
</evidence>
<comment type="subcellular location">
    <subcellularLocation>
        <location evidence="1">Membrane</location>
        <topology evidence="1">Multi-pass membrane protein</topology>
    </subcellularLocation>
</comment>
<dbReference type="InterPro" id="IPR001248">
    <property type="entry name" value="Pur-cyt_permease"/>
</dbReference>
<name>A0A544VUR8_9MYCO</name>
<feature type="transmembrane region" description="Helical" evidence="6">
    <location>
        <begin position="135"/>
        <end position="155"/>
    </location>
</feature>
<keyword evidence="8" id="KW-1185">Reference proteome</keyword>
<dbReference type="Gene3D" id="1.10.4160.10">
    <property type="entry name" value="Hydantoin permease"/>
    <property type="match status" value="1"/>
</dbReference>
<keyword evidence="5 6" id="KW-0472">Membrane</keyword>
<feature type="transmembrane region" description="Helical" evidence="6">
    <location>
        <begin position="223"/>
        <end position="252"/>
    </location>
</feature>
<dbReference type="PANTHER" id="PTHR30569">
    <property type="entry name" value="CYTOSINE TRANSPORTER CODB"/>
    <property type="match status" value="1"/>
</dbReference>
<feature type="transmembrane region" description="Helical" evidence="6">
    <location>
        <begin position="258"/>
        <end position="277"/>
    </location>
</feature>
<comment type="caution">
    <text evidence="7">The sequence shown here is derived from an EMBL/GenBank/DDBJ whole genome shotgun (WGS) entry which is preliminary data.</text>
</comment>
<feature type="transmembrane region" description="Helical" evidence="6">
    <location>
        <begin position="363"/>
        <end position="383"/>
    </location>
</feature>
<evidence type="ECO:0000256" key="3">
    <source>
        <dbReference type="ARBA" id="ARBA00022692"/>
    </source>
</evidence>
<dbReference type="Proteomes" id="UP000315759">
    <property type="component" value="Unassembled WGS sequence"/>
</dbReference>